<evidence type="ECO:0000259" key="2">
    <source>
        <dbReference type="PROSITE" id="PS50072"/>
    </source>
</evidence>
<dbReference type="Bgee" id="ENSECAG00000025067">
    <property type="expression patterns" value="Expressed in spinal cord and 3 other cell types or tissues"/>
</dbReference>
<dbReference type="STRING" id="9796.ENSECAP00000030026"/>
<name>A0A3Q2H7U0_HORSE</name>
<organism evidence="3 4">
    <name type="scientific">Equus caballus</name>
    <name type="common">Horse</name>
    <dbReference type="NCBI Taxonomy" id="9796"/>
    <lineage>
        <taxon>Eukaryota</taxon>
        <taxon>Metazoa</taxon>
        <taxon>Chordata</taxon>
        <taxon>Craniata</taxon>
        <taxon>Vertebrata</taxon>
        <taxon>Euteleostomi</taxon>
        <taxon>Mammalia</taxon>
        <taxon>Eutheria</taxon>
        <taxon>Laurasiatheria</taxon>
        <taxon>Perissodactyla</taxon>
        <taxon>Equidae</taxon>
        <taxon>Equus</taxon>
    </lineage>
</organism>
<comment type="function">
    <text evidence="1">PPIases accelerate the folding of proteins. It catalyzes the cis-trans isomerization of proline imidic peptide bonds in oligopeptides.</text>
</comment>
<dbReference type="PROSITE" id="PS50072">
    <property type="entry name" value="CSA_PPIASE_2"/>
    <property type="match status" value="1"/>
</dbReference>
<dbReference type="GO" id="GO:0003755">
    <property type="term" value="F:peptidyl-prolyl cis-trans isomerase activity"/>
    <property type="evidence" value="ECO:0000318"/>
    <property type="project" value="GO_Central"/>
</dbReference>
<dbReference type="InParanoid" id="A0A3Q2H7U0"/>
<dbReference type="EC" id="5.2.1.8" evidence="1"/>
<feature type="domain" description="PPIase cyclophilin-type" evidence="2">
    <location>
        <begin position="100"/>
        <end position="183"/>
    </location>
</feature>
<reference evidence="3 4" key="1">
    <citation type="journal article" date="2009" name="Science">
        <title>Genome sequence, comparative analysis, and population genetics of the domestic horse.</title>
        <authorList>
            <consortium name="Broad Institute Genome Sequencing Platform"/>
            <consortium name="Broad Institute Whole Genome Assembly Team"/>
            <person name="Wade C.M."/>
            <person name="Giulotto E."/>
            <person name="Sigurdsson S."/>
            <person name="Zoli M."/>
            <person name="Gnerre S."/>
            <person name="Imsland F."/>
            <person name="Lear T.L."/>
            <person name="Adelson D.L."/>
            <person name="Bailey E."/>
            <person name="Bellone R.R."/>
            <person name="Bloecker H."/>
            <person name="Distl O."/>
            <person name="Edgar R.C."/>
            <person name="Garber M."/>
            <person name="Leeb T."/>
            <person name="Mauceli E."/>
            <person name="MacLeod J.N."/>
            <person name="Penedo M.C.T."/>
            <person name="Raison J.M."/>
            <person name="Sharpe T."/>
            <person name="Vogel J."/>
            <person name="Andersson L."/>
            <person name="Antczak D.F."/>
            <person name="Biagi T."/>
            <person name="Binns M.M."/>
            <person name="Chowdhary B.P."/>
            <person name="Coleman S.J."/>
            <person name="Della Valle G."/>
            <person name="Fryc S."/>
            <person name="Guerin G."/>
            <person name="Hasegawa T."/>
            <person name="Hill E.W."/>
            <person name="Jurka J."/>
            <person name="Kiialainen A."/>
            <person name="Lindgren G."/>
            <person name="Liu J."/>
            <person name="Magnani E."/>
            <person name="Mickelson J.R."/>
            <person name="Murray J."/>
            <person name="Nergadze S.G."/>
            <person name="Onofrio R."/>
            <person name="Pedroni S."/>
            <person name="Piras M.F."/>
            <person name="Raudsepp T."/>
            <person name="Rocchi M."/>
            <person name="Roeed K.H."/>
            <person name="Ryder O.A."/>
            <person name="Searle S."/>
            <person name="Skow L."/>
            <person name="Swinburne J.E."/>
            <person name="Syvaenen A.C."/>
            <person name="Tozaki T."/>
            <person name="Valberg S.J."/>
            <person name="Vaudin M."/>
            <person name="White J.R."/>
            <person name="Zody M.C."/>
            <person name="Lander E.S."/>
            <person name="Lindblad-Toh K."/>
        </authorList>
    </citation>
    <scope>NUCLEOTIDE SEQUENCE [LARGE SCALE GENOMIC DNA]</scope>
    <source>
        <strain evidence="3 4">Thoroughbred</strain>
    </source>
</reference>
<keyword evidence="4" id="KW-1185">Reference proteome</keyword>
<reference evidence="3" key="2">
    <citation type="submission" date="2025-08" db="UniProtKB">
        <authorList>
            <consortium name="Ensembl"/>
        </authorList>
    </citation>
    <scope>IDENTIFICATION</scope>
    <source>
        <strain evidence="3">Thoroughbred</strain>
    </source>
</reference>
<dbReference type="Pfam" id="PF00160">
    <property type="entry name" value="Pro_isomerase"/>
    <property type="match status" value="1"/>
</dbReference>
<dbReference type="InterPro" id="IPR029000">
    <property type="entry name" value="Cyclophilin-like_dom_sf"/>
</dbReference>
<dbReference type="InterPro" id="IPR002130">
    <property type="entry name" value="Cyclophilin-type_PPIase_dom"/>
</dbReference>
<sequence length="254" mass="28410">MKVIFKVRIIFRKRGFNGGLSFLGKAFRVGRHFCISQDHSTSMIRFHRLLGMRVCGSDSINYPKDGKTLTSHSFYSFLDSIAMKKKTQSKVPHFIVFQKTINLFADRFPKTAETFCIVSTGEKEFGYKGSCFHSIILGLMCQGGDFTPYNSTSGKSINGEKFDDEDFKHTGPGTLSMANTGLNKTVPTRGLGNVKEDVNIVRAMENSGSRMSRPARSSPLSTVNNSNKFDLYFILATKPFFLQLSLEILPVSLH</sequence>
<protein>
    <recommendedName>
        <fullName evidence="1">Peptidyl-prolyl cis-trans isomerase</fullName>
        <shortName evidence="1">PPIase</shortName>
        <ecNumber evidence="1">5.2.1.8</ecNumber>
    </recommendedName>
</protein>
<comment type="catalytic activity">
    <reaction evidence="1">
        <text>[protein]-peptidylproline (omega=180) = [protein]-peptidylproline (omega=0)</text>
        <dbReference type="Rhea" id="RHEA:16237"/>
        <dbReference type="Rhea" id="RHEA-COMP:10747"/>
        <dbReference type="Rhea" id="RHEA-COMP:10748"/>
        <dbReference type="ChEBI" id="CHEBI:83833"/>
        <dbReference type="ChEBI" id="CHEBI:83834"/>
        <dbReference type="EC" id="5.2.1.8"/>
    </reaction>
</comment>
<dbReference type="SUPFAM" id="SSF50891">
    <property type="entry name" value="Cyclophilin-like"/>
    <property type="match status" value="1"/>
</dbReference>
<dbReference type="GO" id="GO:0005737">
    <property type="term" value="C:cytoplasm"/>
    <property type="evidence" value="ECO:0000318"/>
    <property type="project" value="GO_Central"/>
</dbReference>
<dbReference type="GO" id="GO:0016018">
    <property type="term" value="F:cyclosporin A binding"/>
    <property type="evidence" value="ECO:0000318"/>
    <property type="project" value="GO_Central"/>
</dbReference>
<dbReference type="PaxDb" id="9796-ENSECAP00000030026"/>
<accession>A0A3Q2H7U0</accession>
<dbReference type="Ensembl" id="ENSECAT00000027057.3">
    <property type="protein sequence ID" value="ENSECAP00000030026.2"/>
    <property type="gene ID" value="ENSECAG00000025067.3"/>
</dbReference>
<keyword evidence="1" id="KW-0697">Rotamase</keyword>
<evidence type="ECO:0000313" key="4">
    <source>
        <dbReference type="Proteomes" id="UP000002281"/>
    </source>
</evidence>
<proteinExistence type="inferred from homology"/>
<dbReference type="GO" id="GO:0006457">
    <property type="term" value="P:protein folding"/>
    <property type="evidence" value="ECO:0000318"/>
    <property type="project" value="GO_Central"/>
</dbReference>
<dbReference type="Gene3D" id="2.40.100.10">
    <property type="entry name" value="Cyclophilin-like"/>
    <property type="match status" value="1"/>
</dbReference>
<dbReference type="Proteomes" id="UP000002281">
    <property type="component" value="Chromosome 2"/>
</dbReference>
<dbReference type="AlphaFoldDB" id="A0A3Q2H7U0"/>
<dbReference type="GeneTree" id="ENSGT00950000183087"/>
<dbReference type="PRINTS" id="PR00153">
    <property type="entry name" value="CSAPPISMRASE"/>
</dbReference>
<reference evidence="3" key="3">
    <citation type="submission" date="2025-09" db="UniProtKB">
        <authorList>
            <consortium name="Ensembl"/>
        </authorList>
    </citation>
    <scope>IDENTIFICATION</scope>
    <source>
        <strain evidence="3">Thoroughbred</strain>
    </source>
</reference>
<evidence type="ECO:0000256" key="1">
    <source>
        <dbReference type="RuleBase" id="RU363019"/>
    </source>
</evidence>
<comment type="similarity">
    <text evidence="1">Belongs to the cyclophilin-type PPIase family.</text>
</comment>
<evidence type="ECO:0000313" key="3">
    <source>
        <dbReference type="Ensembl" id="ENSECAP00000030026.2"/>
    </source>
</evidence>
<dbReference type="PANTHER" id="PTHR11071">
    <property type="entry name" value="PEPTIDYL-PROLYL CIS-TRANS ISOMERASE"/>
    <property type="match status" value="1"/>
</dbReference>
<dbReference type="PANTHER" id="PTHR11071:SF532">
    <property type="entry name" value="PEPTIDYL-PROLYL CIS-TRANS ISOMERASE"/>
    <property type="match status" value="1"/>
</dbReference>
<keyword evidence="1" id="KW-0413">Isomerase</keyword>